<evidence type="ECO:0000313" key="5">
    <source>
        <dbReference type="EMBL" id="QHS88846.1"/>
    </source>
</evidence>
<dbReference type="GO" id="GO:0006275">
    <property type="term" value="P:regulation of DNA replication"/>
    <property type="evidence" value="ECO:0007669"/>
    <property type="project" value="InterPro"/>
</dbReference>
<protein>
    <recommendedName>
        <fullName evidence="6">Proliferating cell nuclear antigen PCNA N-terminal domain-containing protein</fullName>
    </recommendedName>
</protein>
<evidence type="ECO:0000259" key="4">
    <source>
        <dbReference type="Pfam" id="PF02747"/>
    </source>
</evidence>
<dbReference type="InterPro" id="IPR000730">
    <property type="entry name" value="Pr_cel_nuc_antig"/>
</dbReference>
<dbReference type="HAMAP" id="MF_00317">
    <property type="entry name" value="DNApol_clamp_arch"/>
    <property type="match status" value="1"/>
</dbReference>
<dbReference type="PRINTS" id="PR00339">
    <property type="entry name" value="PCNACYCLIN"/>
</dbReference>
<evidence type="ECO:0008006" key="6">
    <source>
        <dbReference type="Google" id="ProtNLM"/>
    </source>
</evidence>
<dbReference type="CDD" id="cd00577">
    <property type="entry name" value="PCNA"/>
    <property type="match status" value="1"/>
</dbReference>
<sequence>MKLSFSDKNKKDIFSSIFQLLKSCTSTIHITFRTEELYIQGMDKSHICLFEIKLHSSWFDLYESSNEEISVNAQIFSNILSMNKEHHSIHISYKKDSDQCNIDFITEENKGDFNTSFMIPLMDIEHILLDIPDVEYDAEFSIYAKKMSDMLSQLLVFGEIIHIECNEETIVLCSKDISGEMQVTIPMNDLSEYAIGESIQTSYSLTYLSKMCMTTKLSSEIQFSISAEFPMKIKYDLGSGSQVLFFIAPKIE</sequence>
<accession>A0A6C0B9R3</accession>
<reference evidence="5" key="1">
    <citation type="journal article" date="2020" name="Nature">
        <title>Giant virus diversity and host interactions through global metagenomics.</title>
        <authorList>
            <person name="Schulz F."/>
            <person name="Roux S."/>
            <person name="Paez-Espino D."/>
            <person name="Jungbluth S."/>
            <person name="Walsh D.A."/>
            <person name="Denef V.J."/>
            <person name="McMahon K.D."/>
            <person name="Konstantinidis K.T."/>
            <person name="Eloe-Fadrosh E.A."/>
            <person name="Kyrpides N.C."/>
            <person name="Woyke T."/>
        </authorList>
    </citation>
    <scope>NUCLEOTIDE SEQUENCE</scope>
    <source>
        <strain evidence="5">GVMAG-M-3300010158-59</strain>
    </source>
</reference>
<dbReference type="GO" id="GO:0003677">
    <property type="term" value="F:DNA binding"/>
    <property type="evidence" value="ECO:0007669"/>
    <property type="project" value="UniProtKB-KW"/>
</dbReference>
<dbReference type="PANTHER" id="PTHR11352:SF0">
    <property type="entry name" value="PROLIFERATING CELL NUCLEAR ANTIGEN"/>
    <property type="match status" value="1"/>
</dbReference>
<dbReference type="SUPFAM" id="SSF55979">
    <property type="entry name" value="DNA clamp"/>
    <property type="match status" value="2"/>
</dbReference>
<dbReference type="NCBIfam" id="TIGR00590">
    <property type="entry name" value="pcna"/>
    <property type="match status" value="1"/>
</dbReference>
<keyword evidence="2" id="KW-0238">DNA-binding</keyword>
<dbReference type="InterPro" id="IPR046938">
    <property type="entry name" value="DNA_clamp_sf"/>
</dbReference>
<dbReference type="EMBL" id="MN739103">
    <property type="protein sequence ID" value="QHS88846.1"/>
    <property type="molecule type" value="Genomic_DNA"/>
</dbReference>
<dbReference type="InterPro" id="IPR022648">
    <property type="entry name" value="Pr_cel_nuc_antig_N"/>
</dbReference>
<comment type="similarity">
    <text evidence="1">Belongs to the PCNA family.</text>
</comment>
<dbReference type="Pfam" id="PF00705">
    <property type="entry name" value="PCNA_N"/>
    <property type="match status" value="1"/>
</dbReference>
<dbReference type="Gene3D" id="3.70.10.10">
    <property type="match status" value="1"/>
</dbReference>
<feature type="domain" description="Proliferating cell nuclear antigen PCNA C-terminal" evidence="4">
    <location>
        <begin position="131"/>
        <end position="250"/>
    </location>
</feature>
<organism evidence="5">
    <name type="scientific">viral metagenome</name>
    <dbReference type="NCBI Taxonomy" id="1070528"/>
    <lineage>
        <taxon>unclassified sequences</taxon>
        <taxon>metagenomes</taxon>
        <taxon>organismal metagenomes</taxon>
    </lineage>
</organism>
<dbReference type="GO" id="GO:0006272">
    <property type="term" value="P:leading strand elongation"/>
    <property type="evidence" value="ECO:0007669"/>
    <property type="project" value="TreeGrafter"/>
</dbReference>
<feature type="domain" description="Proliferating cell nuclear antigen PCNA N-terminal" evidence="3">
    <location>
        <begin position="12"/>
        <end position="125"/>
    </location>
</feature>
<dbReference type="InterPro" id="IPR022649">
    <property type="entry name" value="Pr_cel_nuc_antig_C"/>
</dbReference>
<evidence type="ECO:0000256" key="2">
    <source>
        <dbReference type="ARBA" id="ARBA00023125"/>
    </source>
</evidence>
<dbReference type="Pfam" id="PF02747">
    <property type="entry name" value="PCNA_C"/>
    <property type="match status" value="1"/>
</dbReference>
<proteinExistence type="inferred from homology"/>
<dbReference type="PANTHER" id="PTHR11352">
    <property type="entry name" value="PROLIFERATING CELL NUCLEAR ANTIGEN"/>
    <property type="match status" value="1"/>
</dbReference>
<evidence type="ECO:0000256" key="1">
    <source>
        <dbReference type="ARBA" id="ARBA00010462"/>
    </source>
</evidence>
<dbReference type="AlphaFoldDB" id="A0A6C0B9R3"/>
<name>A0A6C0B9R3_9ZZZZ</name>
<evidence type="ECO:0000259" key="3">
    <source>
        <dbReference type="Pfam" id="PF00705"/>
    </source>
</evidence>
<dbReference type="GO" id="GO:0030337">
    <property type="term" value="F:DNA polymerase processivity factor activity"/>
    <property type="evidence" value="ECO:0007669"/>
    <property type="project" value="InterPro"/>
</dbReference>